<evidence type="ECO:0000313" key="2">
    <source>
        <dbReference type="EMBL" id="KAJ1103516.1"/>
    </source>
</evidence>
<comment type="caution">
    <text evidence="2">The sequence shown here is derived from an EMBL/GenBank/DDBJ whole genome shotgun (WGS) entry which is preliminary data.</text>
</comment>
<organism evidence="2 3">
    <name type="scientific">Pleurodeles waltl</name>
    <name type="common">Iberian ribbed newt</name>
    <dbReference type="NCBI Taxonomy" id="8319"/>
    <lineage>
        <taxon>Eukaryota</taxon>
        <taxon>Metazoa</taxon>
        <taxon>Chordata</taxon>
        <taxon>Craniata</taxon>
        <taxon>Vertebrata</taxon>
        <taxon>Euteleostomi</taxon>
        <taxon>Amphibia</taxon>
        <taxon>Batrachia</taxon>
        <taxon>Caudata</taxon>
        <taxon>Salamandroidea</taxon>
        <taxon>Salamandridae</taxon>
        <taxon>Pleurodelinae</taxon>
        <taxon>Pleurodeles</taxon>
    </lineage>
</organism>
<feature type="region of interest" description="Disordered" evidence="1">
    <location>
        <begin position="1"/>
        <end position="44"/>
    </location>
</feature>
<sequence>MDGKKLEKSQGKNNSRIVGVHERKRNERRRTLPRNALRRLGGEGDHWRMCPGWSSPLSPSLLSPATDHPVLGIGGDISRFSKVSLTLASGTARFRLKRDKRSRMKRCRARGEARLHHPLSATAHFKGTGRAAL</sequence>
<gene>
    <name evidence="2" type="ORF">NDU88_000939</name>
</gene>
<dbReference type="EMBL" id="JANPWB010000013">
    <property type="protein sequence ID" value="KAJ1103516.1"/>
    <property type="molecule type" value="Genomic_DNA"/>
</dbReference>
<name>A0AAV7MIA0_PLEWA</name>
<evidence type="ECO:0000256" key="1">
    <source>
        <dbReference type="SAM" id="MobiDB-lite"/>
    </source>
</evidence>
<dbReference type="AlphaFoldDB" id="A0AAV7MIA0"/>
<protein>
    <submittedName>
        <fullName evidence="2">Uncharacterized protein</fullName>
    </submittedName>
</protein>
<dbReference type="Proteomes" id="UP001066276">
    <property type="component" value="Chromosome 9"/>
</dbReference>
<keyword evidence="3" id="KW-1185">Reference proteome</keyword>
<proteinExistence type="predicted"/>
<feature type="compositionally biased region" description="Basic and acidic residues" evidence="1">
    <location>
        <begin position="1"/>
        <end position="10"/>
    </location>
</feature>
<reference evidence="2" key="1">
    <citation type="journal article" date="2022" name="bioRxiv">
        <title>Sequencing and chromosome-scale assembly of the giantPleurodeles waltlgenome.</title>
        <authorList>
            <person name="Brown T."/>
            <person name="Elewa A."/>
            <person name="Iarovenko S."/>
            <person name="Subramanian E."/>
            <person name="Araus A.J."/>
            <person name="Petzold A."/>
            <person name="Susuki M."/>
            <person name="Suzuki K.-i.T."/>
            <person name="Hayashi T."/>
            <person name="Toyoda A."/>
            <person name="Oliveira C."/>
            <person name="Osipova E."/>
            <person name="Leigh N.D."/>
            <person name="Simon A."/>
            <person name="Yun M.H."/>
        </authorList>
    </citation>
    <scope>NUCLEOTIDE SEQUENCE</scope>
    <source>
        <strain evidence="2">20211129_DDA</strain>
        <tissue evidence="2">Liver</tissue>
    </source>
</reference>
<accession>A0AAV7MIA0</accession>
<evidence type="ECO:0000313" key="3">
    <source>
        <dbReference type="Proteomes" id="UP001066276"/>
    </source>
</evidence>